<dbReference type="RefSeq" id="WP_221288318.1">
    <property type="nucleotide sequence ID" value="NZ_AP024597.1"/>
</dbReference>
<gene>
    <name evidence="1" type="ORF">KN1_28240</name>
</gene>
<dbReference type="EMBL" id="AP024597">
    <property type="protein sequence ID" value="BCU71527.1"/>
    <property type="molecule type" value="Genomic_DNA"/>
</dbReference>
<dbReference type="AlphaFoldDB" id="A0A8D5U9R3"/>
<dbReference type="GeneID" id="66164539"/>
<protein>
    <submittedName>
        <fullName evidence="1">Uncharacterized protein</fullName>
    </submittedName>
</protein>
<reference evidence="1 2" key="1">
    <citation type="submission" date="2021-04" db="EMBL/GenBank/DDBJ databases">
        <title>Complete genome sequence of Stygiolobus sp. KN-1.</title>
        <authorList>
            <person name="Nakamura K."/>
            <person name="Sakai H."/>
            <person name="Kurosawa N."/>
        </authorList>
    </citation>
    <scope>NUCLEOTIDE SEQUENCE [LARGE SCALE GENOMIC DNA]</scope>
    <source>
        <strain evidence="1 2">KN-1</strain>
    </source>
</reference>
<dbReference type="Proteomes" id="UP000825123">
    <property type="component" value="Chromosome"/>
</dbReference>
<accession>A0A8D5U9R3</accession>
<name>A0A8D5U9R3_9CREN</name>
<dbReference type="KEGG" id="csty:KN1_28240"/>
<organism evidence="1 2">
    <name type="scientific">Stygiolobus caldivivus</name>
    <dbReference type="NCBI Taxonomy" id="2824673"/>
    <lineage>
        <taxon>Archaea</taxon>
        <taxon>Thermoproteota</taxon>
        <taxon>Thermoprotei</taxon>
        <taxon>Sulfolobales</taxon>
        <taxon>Sulfolobaceae</taxon>
        <taxon>Stygiolobus</taxon>
    </lineage>
</organism>
<evidence type="ECO:0000313" key="2">
    <source>
        <dbReference type="Proteomes" id="UP000825123"/>
    </source>
</evidence>
<keyword evidence="2" id="KW-1185">Reference proteome</keyword>
<sequence>MSEDDQVFYSIISTTLSEHDLKEIMELHILKSINIDNDGKNENINKIKDCLKERYKASDVKVVVIPDNQKNNKKLRIDFEYSLVNYCSTLSNIQNLLNKLSSLDKGRKHKVSVCIRVKLNDRIKEELEKKLHRIKKLQWFIKTKYNTLDCYINRIVLLPEIPSISILRTLYKADSKNLDIDANPITIGNVELAKTDSDIYKFNNFIIYKISQDTSTQKFLEKNYKIDSMERILLYTLFGILSDNRVLLPWPFSSFQLADDSDTIYTLFIGKFKVNKIVNNDKQQEEENDEILQVNNPKTFSRINLTLEGMPLDHNLVGKSFRIVCKALSSKQIKEEVEKIGLFLGKAFNKLETQKLYLLKVFDDTLISEIREIRKKILDDPRLFEALRNIFHENNTIMIKDFIVEQVYQNNDLFKLAGINDIIKFHTKILIFYKDIYKKLFRDSYEPSSIINV</sequence>
<evidence type="ECO:0000313" key="1">
    <source>
        <dbReference type="EMBL" id="BCU71527.1"/>
    </source>
</evidence>
<proteinExistence type="predicted"/>